<comment type="similarity">
    <text evidence="2">Belongs to the ATPase g subunit family.</text>
</comment>
<keyword evidence="3" id="KW-0813">Transport</keyword>
<evidence type="ECO:0000313" key="11">
    <source>
        <dbReference type="Proteomes" id="UP000233524"/>
    </source>
</evidence>
<dbReference type="Proteomes" id="UP000233524">
    <property type="component" value="Unassembled WGS sequence"/>
</dbReference>
<name>A0A2N3N766_9PEZI</name>
<evidence type="ECO:0000256" key="2">
    <source>
        <dbReference type="ARBA" id="ARBA00005699"/>
    </source>
</evidence>
<dbReference type="GO" id="GO:0031966">
    <property type="term" value="C:mitochondrial membrane"/>
    <property type="evidence" value="ECO:0007669"/>
    <property type="project" value="UniProtKB-SubCell"/>
</dbReference>
<organism evidence="10 11">
    <name type="scientific">Lomentospora prolificans</name>
    <dbReference type="NCBI Taxonomy" id="41688"/>
    <lineage>
        <taxon>Eukaryota</taxon>
        <taxon>Fungi</taxon>
        <taxon>Dikarya</taxon>
        <taxon>Ascomycota</taxon>
        <taxon>Pezizomycotina</taxon>
        <taxon>Sordariomycetes</taxon>
        <taxon>Hypocreomycetidae</taxon>
        <taxon>Microascales</taxon>
        <taxon>Microascaceae</taxon>
        <taxon>Lomentospora</taxon>
    </lineage>
</organism>
<dbReference type="GO" id="GO:0015078">
    <property type="term" value="F:proton transmembrane transporter activity"/>
    <property type="evidence" value="ECO:0007669"/>
    <property type="project" value="InterPro"/>
</dbReference>
<reference evidence="10 11" key="1">
    <citation type="journal article" date="2017" name="G3 (Bethesda)">
        <title>First Draft Genome Sequence of the Pathogenic Fungus Lomentospora prolificans (Formerly Scedosporium prolificans).</title>
        <authorList>
            <person name="Luo R."/>
            <person name="Zimin A."/>
            <person name="Workman R."/>
            <person name="Fan Y."/>
            <person name="Pertea G."/>
            <person name="Grossman N."/>
            <person name="Wear M.P."/>
            <person name="Jia B."/>
            <person name="Miller H."/>
            <person name="Casadevall A."/>
            <person name="Timp W."/>
            <person name="Zhang S.X."/>
            <person name="Salzberg S.L."/>
        </authorList>
    </citation>
    <scope>NUCLEOTIDE SEQUENCE [LARGE SCALE GENOMIC DNA]</scope>
    <source>
        <strain evidence="10 11">JHH-5317</strain>
    </source>
</reference>
<dbReference type="Pfam" id="PF04718">
    <property type="entry name" value="ATP-synt_G"/>
    <property type="match status" value="1"/>
</dbReference>
<evidence type="ECO:0000256" key="8">
    <source>
        <dbReference type="ARBA" id="ARBA00023136"/>
    </source>
</evidence>
<keyword evidence="9" id="KW-0066">ATP synthesis</keyword>
<evidence type="ECO:0000256" key="7">
    <source>
        <dbReference type="ARBA" id="ARBA00023128"/>
    </source>
</evidence>
<keyword evidence="4" id="KW-0138">CF(0)</keyword>
<comment type="caution">
    <text evidence="10">The sequence shown here is derived from an EMBL/GenBank/DDBJ whole genome shotgun (WGS) entry which is preliminary data.</text>
</comment>
<keyword evidence="5" id="KW-0375">Hydrogen ion transport</keyword>
<keyword evidence="7" id="KW-0496">Mitochondrion</keyword>
<dbReference type="AlphaFoldDB" id="A0A2N3N766"/>
<evidence type="ECO:0000256" key="9">
    <source>
        <dbReference type="ARBA" id="ARBA00023310"/>
    </source>
</evidence>
<keyword evidence="6" id="KW-0406">Ion transport</keyword>
<dbReference type="VEuPathDB" id="FungiDB:jhhlp_005164"/>
<evidence type="ECO:0000256" key="6">
    <source>
        <dbReference type="ARBA" id="ARBA00023065"/>
    </source>
</evidence>
<dbReference type="InParanoid" id="A0A2N3N766"/>
<comment type="subcellular location">
    <subcellularLocation>
        <location evidence="1">Mitochondrion membrane</location>
    </subcellularLocation>
</comment>
<gene>
    <name evidence="10" type="ORF">jhhlp_005164</name>
</gene>
<dbReference type="InterPro" id="IPR006808">
    <property type="entry name" value="ATP_synth_F0_gsu_mt"/>
</dbReference>
<proteinExistence type="inferred from homology"/>
<dbReference type="STRING" id="41688.A0A2N3N766"/>
<accession>A0A2N3N766</accession>
<dbReference type="OrthoDB" id="437at2759"/>
<evidence type="ECO:0000256" key="4">
    <source>
        <dbReference type="ARBA" id="ARBA00022547"/>
    </source>
</evidence>
<keyword evidence="8" id="KW-0472">Membrane</keyword>
<evidence type="ECO:0000256" key="5">
    <source>
        <dbReference type="ARBA" id="ARBA00022781"/>
    </source>
</evidence>
<dbReference type="EMBL" id="NLAX01000697">
    <property type="protein sequence ID" value="PKS08222.1"/>
    <property type="molecule type" value="Genomic_DNA"/>
</dbReference>
<dbReference type="FunCoup" id="A0A2N3N766">
    <property type="interactions" value="71"/>
</dbReference>
<keyword evidence="11" id="KW-1185">Reference proteome</keyword>
<dbReference type="GO" id="GO:0045259">
    <property type="term" value="C:proton-transporting ATP synthase complex"/>
    <property type="evidence" value="ECO:0007669"/>
    <property type="project" value="UniProtKB-KW"/>
</dbReference>
<protein>
    <submittedName>
        <fullName evidence="10">Uncharacterized protein</fullName>
    </submittedName>
</protein>
<evidence type="ECO:0000256" key="3">
    <source>
        <dbReference type="ARBA" id="ARBA00022448"/>
    </source>
</evidence>
<dbReference type="GO" id="GO:0015986">
    <property type="term" value="P:proton motive force-driven ATP synthesis"/>
    <property type="evidence" value="ECO:0007669"/>
    <property type="project" value="InterPro"/>
</dbReference>
<evidence type="ECO:0000256" key="1">
    <source>
        <dbReference type="ARBA" id="ARBA00004325"/>
    </source>
</evidence>
<evidence type="ECO:0000313" key="10">
    <source>
        <dbReference type="EMBL" id="PKS08222.1"/>
    </source>
</evidence>
<sequence length="120" mass="12937">MLLCSGQVPFVVYYSKVIAEVSKIVFRGQKMNPPSAATFQSFYESAWQSIRQPSKIVDSVSQTVKTANQKPSGFIPGVSNAQLAAVGVVLAECLGFFTVGEMIGRFKLVGYHGEPAAAHH</sequence>